<dbReference type="PANTHER" id="PTHR35732:SF1">
    <property type="entry name" value="OS10G0545100 PROTEIN"/>
    <property type="match status" value="1"/>
</dbReference>
<evidence type="ECO:0000313" key="2">
    <source>
        <dbReference type="Proteomes" id="UP001491310"/>
    </source>
</evidence>
<gene>
    <name evidence="1" type="ORF">WJX75_005500</name>
</gene>
<name>A0ABR2YDB2_9CHLO</name>
<protein>
    <submittedName>
        <fullName evidence="1">Uncharacterized protein</fullName>
    </submittedName>
</protein>
<dbReference type="InterPro" id="IPR016621">
    <property type="entry name" value="UCP014543"/>
</dbReference>
<dbReference type="Proteomes" id="UP001491310">
    <property type="component" value="Unassembled WGS sequence"/>
</dbReference>
<reference evidence="1 2" key="1">
    <citation type="journal article" date="2024" name="Nat. Commun.">
        <title>Phylogenomics reveals the evolutionary origins of lichenization in chlorophyte algae.</title>
        <authorList>
            <person name="Puginier C."/>
            <person name="Libourel C."/>
            <person name="Otte J."/>
            <person name="Skaloud P."/>
            <person name="Haon M."/>
            <person name="Grisel S."/>
            <person name="Petersen M."/>
            <person name="Berrin J.G."/>
            <person name="Delaux P.M."/>
            <person name="Dal Grande F."/>
            <person name="Keller J."/>
        </authorList>
    </citation>
    <scope>NUCLEOTIDE SEQUENCE [LARGE SCALE GENOMIC DNA]</scope>
    <source>
        <strain evidence="1 2">SAG 216-7</strain>
    </source>
</reference>
<dbReference type="EMBL" id="JALJOT010000015">
    <property type="protein sequence ID" value="KAK9902767.1"/>
    <property type="molecule type" value="Genomic_DNA"/>
</dbReference>
<sequence>MLATTLQEALNSSAPAFEQLPISTKRAVFLSGMCGAEVQEVISAYNDSGLPPTVWAAAVPANYQRTVSTLLEDIYGDHNLMMQQEQELLRQRQQASS</sequence>
<accession>A0ABR2YDB2</accession>
<dbReference type="PANTHER" id="PTHR35732">
    <property type="entry name" value="OS10G0545100 PROTEIN"/>
    <property type="match status" value="1"/>
</dbReference>
<keyword evidence="2" id="KW-1185">Reference proteome</keyword>
<dbReference type="Pfam" id="PF12646">
    <property type="entry name" value="DUF3783"/>
    <property type="match status" value="1"/>
</dbReference>
<evidence type="ECO:0000313" key="1">
    <source>
        <dbReference type="EMBL" id="KAK9902767.1"/>
    </source>
</evidence>
<organism evidence="1 2">
    <name type="scientific">Coccomyxa subellipsoidea</name>
    <dbReference type="NCBI Taxonomy" id="248742"/>
    <lineage>
        <taxon>Eukaryota</taxon>
        <taxon>Viridiplantae</taxon>
        <taxon>Chlorophyta</taxon>
        <taxon>core chlorophytes</taxon>
        <taxon>Trebouxiophyceae</taxon>
        <taxon>Trebouxiophyceae incertae sedis</taxon>
        <taxon>Coccomyxaceae</taxon>
        <taxon>Coccomyxa</taxon>
    </lineage>
</organism>
<proteinExistence type="predicted"/>
<comment type="caution">
    <text evidence="1">The sequence shown here is derived from an EMBL/GenBank/DDBJ whole genome shotgun (WGS) entry which is preliminary data.</text>
</comment>